<sequence length="305" mass="33065">MTRRFSFLSAAVLTGMLLAAPQAEARFGKRSSTESQDDSRDTRDTRDSGSRTHDASPVNAPSPSPSHDSGRDDRPRGRPRYEPRRHRAAPPPSVVYVEPAPTYYVEPPAYHYVEPALPPSVTSAMDEYLSRRYKNFLFGLDTLILREGAGVALHLGFEGERLGLMLRAGALSLRADDGSGDTDSLALLSGHLSWAVLKGDSGRLRLEGGVSMARAPDITFVGPSLGVSAEYYLSDTFALEGRVHVTPVPYRQLDAAGGVVIYFGYKLFAFRAGMRMLVLNDAGLVDGVVHQDVLPGPYLSIGLTI</sequence>
<feature type="region of interest" description="Disordered" evidence="1">
    <location>
        <begin position="23"/>
        <end position="93"/>
    </location>
</feature>
<dbReference type="STRING" id="83449.BON30_32870"/>
<name>A0A1L9B2V0_9BACT</name>
<reference evidence="4" key="1">
    <citation type="submission" date="2016-11" db="EMBL/GenBank/DDBJ databases">
        <authorList>
            <person name="Shukria A."/>
            <person name="Stevens D.C."/>
        </authorList>
    </citation>
    <scope>NUCLEOTIDE SEQUENCE [LARGE SCALE GENOMIC DNA]</scope>
    <source>
        <strain evidence="4">Cbfe23</strain>
    </source>
</reference>
<dbReference type="EMBL" id="MPIN01000010">
    <property type="protein sequence ID" value="OJH36550.1"/>
    <property type="molecule type" value="Genomic_DNA"/>
</dbReference>
<evidence type="ECO:0000313" key="4">
    <source>
        <dbReference type="Proteomes" id="UP000182229"/>
    </source>
</evidence>
<dbReference type="AlphaFoldDB" id="A0A1L9B2V0"/>
<dbReference type="Proteomes" id="UP000182229">
    <property type="component" value="Unassembled WGS sequence"/>
</dbReference>
<feature type="signal peptide" evidence="2">
    <location>
        <begin position="1"/>
        <end position="25"/>
    </location>
</feature>
<organism evidence="3 4">
    <name type="scientific">Cystobacter ferrugineus</name>
    <dbReference type="NCBI Taxonomy" id="83449"/>
    <lineage>
        <taxon>Bacteria</taxon>
        <taxon>Pseudomonadati</taxon>
        <taxon>Myxococcota</taxon>
        <taxon>Myxococcia</taxon>
        <taxon>Myxococcales</taxon>
        <taxon>Cystobacterineae</taxon>
        <taxon>Archangiaceae</taxon>
        <taxon>Cystobacter</taxon>
    </lineage>
</organism>
<evidence type="ECO:0000256" key="2">
    <source>
        <dbReference type="SAM" id="SignalP"/>
    </source>
</evidence>
<dbReference type="OrthoDB" id="5518777at2"/>
<feature type="compositionally biased region" description="Low complexity" evidence="1">
    <location>
        <begin position="55"/>
        <end position="67"/>
    </location>
</feature>
<protein>
    <recommendedName>
        <fullName evidence="5">Outer membrane protein beta-barrel domain-containing protein</fullName>
    </recommendedName>
</protein>
<comment type="caution">
    <text evidence="3">The sequence shown here is derived from an EMBL/GenBank/DDBJ whole genome shotgun (WGS) entry which is preliminary data.</text>
</comment>
<keyword evidence="2" id="KW-0732">Signal</keyword>
<evidence type="ECO:0008006" key="5">
    <source>
        <dbReference type="Google" id="ProtNLM"/>
    </source>
</evidence>
<dbReference type="RefSeq" id="WP_071902437.1">
    <property type="nucleotide sequence ID" value="NZ_MPIN01000010.1"/>
</dbReference>
<accession>A0A1L9B2V0</accession>
<reference evidence="3 4" key="2">
    <citation type="submission" date="2016-12" db="EMBL/GenBank/DDBJ databases">
        <title>Draft Genome Sequence of Cystobacter ferrugineus Strain Cbfe23.</title>
        <authorList>
            <person name="Akbar S."/>
            <person name="Dowd S.E."/>
            <person name="Stevens D.C."/>
        </authorList>
    </citation>
    <scope>NUCLEOTIDE SEQUENCE [LARGE SCALE GENOMIC DNA]</scope>
    <source>
        <strain evidence="3 4">Cbfe23</strain>
    </source>
</reference>
<proteinExistence type="predicted"/>
<feature type="compositionally biased region" description="Basic and acidic residues" evidence="1">
    <location>
        <begin position="68"/>
        <end position="82"/>
    </location>
</feature>
<feature type="chain" id="PRO_5012792704" description="Outer membrane protein beta-barrel domain-containing protein" evidence="2">
    <location>
        <begin position="26"/>
        <end position="305"/>
    </location>
</feature>
<feature type="compositionally biased region" description="Basic and acidic residues" evidence="1">
    <location>
        <begin position="37"/>
        <end position="54"/>
    </location>
</feature>
<keyword evidence="4" id="KW-1185">Reference proteome</keyword>
<evidence type="ECO:0000313" key="3">
    <source>
        <dbReference type="EMBL" id="OJH36550.1"/>
    </source>
</evidence>
<evidence type="ECO:0000256" key="1">
    <source>
        <dbReference type="SAM" id="MobiDB-lite"/>
    </source>
</evidence>
<gene>
    <name evidence="3" type="ORF">BON30_32870</name>
</gene>